<reference evidence="1 2" key="1">
    <citation type="journal article" date="2014" name="Front. Microbiol.">
        <title>Population and genomic analysis of the genus Halorubrum.</title>
        <authorList>
            <person name="Fullmer M.S."/>
            <person name="Soucy S.M."/>
            <person name="Swithers K.S."/>
            <person name="Makkay A.M."/>
            <person name="Wheeler R."/>
            <person name="Ventosa A."/>
            <person name="Gogarten J.P."/>
            <person name="Papke R.T."/>
        </authorList>
    </citation>
    <scope>NUCLEOTIDE SEQUENCE [LARGE SCALE GENOMIC DNA]</scope>
    <source>
        <strain evidence="1 2">Ga36</strain>
    </source>
</reference>
<evidence type="ECO:0000313" key="2">
    <source>
        <dbReference type="Proteomes" id="UP000215731"/>
    </source>
</evidence>
<evidence type="ECO:0000313" key="1">
    <source>
        <dbReference type="EMBL" id="OYR62887.1"/>
    </source>
</evidence>
<organism evidence="1 2">
    <name type="scientific">Halorubrum ezzemoulense</name>
    <name type="common">Halorubrum chaoviator</name>
    <dbReference type="NCBI Taxonomy" id="337243"/>
    <lineage>
        <taxon>Archaea</taxon>
        <taxon>Methanobacteriati</taxon>
        <taxon>Methanobacteriota</taxon>
        <taxon>Stenosarchaea group</taxon>
        <taxon>Halobacteria</taxon>
        <taxon>Halobacteriales</taxon>
        <taxon>Haloferacaceae</taxon>
        <taxon>Halorubrum</taxon>
    </lineage>
</organism>
<dbReference type="RefSeq" id="WP_094553089.1">
    <property type="nucleotide sequence ID" value="NZ_NHOZ01000085.1"/>
</dbReference>
<dbReference type="InterPro" id="IPR009482">
    <property type="entry name" value="DUF1102"/>
</dbReference>
<name>A0A256J3I6_HALEZ</name>
<accession>A0A256J3I6</accession>
<dbReference type="Pfam" id="PF06510">
    <property type="entry name" value="DUF1102"/>
    <property type="match status" value="1"/>
</dbReference>
<dbReference type="AlphaFoldDB" id="A0A256J3I6"/>
<proteinExistence type="predicted"/>
<dbReference type="Proteomes" id="UP000215731">
    <property type="component" value="Unassembled WGS sequence"/>
</dbReference>
<protein>
    <recommendedName>
        <fullName evidence="3">DUF1102 domain-containing protein</fullName>
    </recommendedName>
</protein>
<dbReference type="InterPro" id="IPR006311">
    <property type="entry name" value="TAT_signal"/>
</dbReference>
<sequence length="192" mass="19989">MNRRQFVIGLGAAAAGGGAAMGTGAFTSVEADRDVSVAVAEEDEAYLRLVPTPNTANGAFATQTSAGDGEQLLLDFNDSIPNRNSQGVGQSSVYEFDDVFRIENQGTQDVYVNVSDVSAHSGATIVRFYVRDGSGNIQYITPGSNDLEVTVGSTENIGVYIDTAEEGNYSTPIQSGGNATITANATSDDSIV</sequence>
<dbReference type="EMBL" id="NHOZ01000085">
    <property type="protein sequence ID" value="OYR62887.1"/>
    <property type="molecule type" value="Genomic_DNA"/>
</dbReference>
<gene>
    <name evidence="1" type="ORF">DJ80_09185</name>
</gene>
<dbReference type="PROSITE" id="PS51318">
    <property type="entry name" value="TAT"/>
    <property type="match status" value="1"/>
</dbReference>
<evidence type="ECO:0008006" key="3">
    <source>
        <dbReference type="Google" id="ProtNLM"/>
    </source>
</evidence>
<comment type="caution">
    <text evidence="1">The sequence shown here is derived from an EMBL/GenBank/DDBJ whole genome shotgun (WGS) entry which is preliminary data.</text>
</comment>